<sequence length="497" mass="54069">MDIHKKTNRPLVLISVMLAMFVGAVEATIVSTAMPAIAAELGGFSRYSWIFSSYLLMSTVTVLIYGKLADLFGRKPIFFVGLSIFLIGSILCGFASTMEQLIIFRLIQGLGAGAVMPIATTIVGDIYSTKERAKIQGYLSSVWGISAVSGPVIGGLIVQYMDWKYVFWVNVPLGLLAMVGIYFFLQEPVTERKVAIDFKGAALLTSSLSIILFWLVEGGQSFSRSSLTSFLLILVGIVLFILFIWTERKAEDPMMPFTIWKNPVILYANLVSLTTGVILIGVSSYLPTFVTGVMEQPAIIAGFTLTAMSIGWPIASSVAGHLLIRFGTFKVSFVGGISLVLGSLMFVWMTGESGPLWAAFSSFFVGVGMGLTSTSFIVTIQGAVSREQRGSATAANMFMRNFGNTVGAAIFGAVLNGALLSLFRRKDLDYEVNDINLLLTEEARSSLPVSKMTELQHALDGSLQWVYAVVLLFALISLLLILRIPRGKVVQYDDDRT</sequence>
<keyword evidence="3" id="KW-1003">Cell membrane</keyword>
<feature type="transmembrane region" description="Helical" evidence="7">
    <location>
        <begin position="465"/>
        <end position="482"/>
    </location>
</feature>
<feature type="transmembrane region" description="Helical" evidence="7">
    <location>
        <begin position="46"/>
        <end position="65"/>
    </location>
</feature>
<evidence type="ECO:0000256" key="3">
    <source>
        <dbReference type="ARBA" id="ARBA00022475"/>
    </source>
</evidence>
<keyword evidence="2" id="KW-0813">Transport</keyword>
<dbReference type="Pfam" id="PF07690">
    <property type="entry name" value="MFS_1"/>
    <property type="match status" value="1"/>
</dbReference>
<feature type="domain" description="Major facilitator superfamily (MFS) profile" evidence="8">
    <location>
        <begin position="12"/>
        <end position="489"/>
    </location>
</feature>
<dbReference type="PANTHER" id="PTHR23501">
    <property type="entry name" value="MAJOR FACILITATOR SUPERFAMILY"/>
    <property type="match status" value="1"/>
</dbReference>
<dbReference type="OrthoDB" id="9807274at2"/>
<evidence type="ECO:0000313" key="10">
    <source>
        <dbReference type="Proteomes" id="UP000321901"/>
    </source>
</evidence>
<feature type="transmembrane region" description="Helical" evidence="7">
    <location>
        <begin position="227"/>
        <end position="245"/>
    </location>
</feature>
<feature type="transmembrane region" description="Helical" evidence="7">
    <location>
        <begin position="331"/>
        <end position="350"/>
    </location>
</feature>
<comment type="caution">
    <text evidence="9">The sequence shown here is derived from an EMBL/GenBank/DDBJ whole genome shotgun (WGS) entry which is preliminary data.</text>
</comment>
<feature type="transmembrane region" description="Helical" evidence="7">
    <location>
        <begin position="298"/>
        <end position="324"/>
    </location>
</feature>
<feature type="transmembrane region" description="Helical" evidence="7">
    <location>
        <begin position="138"/>
        <end position="159"/>
    </location>
</feature>
<gene>
    <name evidence="9" type="ORF">SLU01_23070</name>
</gene>
<evidence type="ECO:0000259" key="8">
    <source>
        <dbReference type="PROSITE" id="PS50850"/>
    </source>
</evidence>
<feature type="transmembrane region" description="Helical" evidence="7">
    <location>
        <begin position="165"/>
        <end position="184"/>
    </location>
</feature>
<evidence type="ECO:0000256" key="6">
    <source>
        <dbReference type="ARBA" id="ARBA00023136"/>
    </source>
</evidence>
<feature type="transmembrane region" description="Helical" evidence="7">
    <location>
        <begin position="401"/>
        <end position="423"/>
    </location>
</feature>
<dbReference type="Proteomes" id="UP000321901">
    <property type="component" value="Unassembled WGS sequence"/>
</dbReference>
<dbReference type="GO" id="GO:0022857">
    <property type="term" value="F:transmembrane transporter activity"/>
    <property type="evidence" value="ECO:0007669"/>
    <property type="project" value="InterPro"/>
</dbReference>
<feature type="transmembrane region" description="Helical" evidence="7">
    <location>
        <begin position="77"/>
        <end position="96"/>
    </location>
</feature>
<dbReference type="InterPro" id="IPR011701">
    <property type="entry name" value="MFS"/>
</dbReference>
<dbReference type="PROSITE" id="PS50850">
    <property type="entry name" value="MFS"/>
    <property type="match status" value="1"/>
</dbReference>
<dbReference type="SUPFAM" id="SSF103473">
    <property type="entry name" value="MFS general substrate transporter"/>
    <property type="match status" value="1"/>
</dbReference>
<evidence type="ECO:0000256" key="2">
    <source>
        <dbReference type="ARBA" id="ARBA00022448"/>
    </source>
</evidence>
<protein>
    <submittedName>
        <fullName evidence="9">MFS transporter</fullName>
    </submittedName>
</protein>
<feature type="transmembrane region" description="Helical" evidence="7">
    <location>
        <begin position="266"/>
        <end position="286"/>
    </location>
</feature>
<accession>A0A511Z973</accession>
<dbReference type="PANTHER" id="PTHR23501:SF191">
    <property type="entry name" value="VACUOLAR BASIC AMINO ACID TRANSPORTER 4"/>
    <property type="match status" value="1"/>
</dbReference>
<evidence type="ECO:0000256" key="4">
    <source>
        <dbReference type="ARBA" id="ARBA00022692"/>
    </source>
</evidence>
<dbReference type="InterPro" id="IPR020846">
    <property type="entry name" value="MFS_dom"/>
</dbReference>
<dbReference type="AlphaFoldDB" id="A0A511Z973"/>
<feature type="transmembrane region" description="Helical" evidence="7">
    <location>
        <begin position="356"/>
        <end position="380"/>
    </location>
</feature>
<dbReference type="EMBL" id="BJYL01000030">
    <property type="protein sequence ID" value="GEN83995.1"/>
    <property type="molecule type" value="Genomic_DNA"/>
</dbReference>
<feature type="transmembrane region" description="Helical" evidence="7">
    <location>
        <begin position="102"/>
        <end position="126"/>
    </location>
</feature>
<feature type="transmembrane region" description="Helical" evidence="7">
    <location>
        <begin position="12"/>
        <end position="34"/>
    </location>
</feature>
<evidence type="ECO:0000313" key="9">
    <source>
        <dbReference type="EMBL" id="GEN83995.1"/>
    </source>
</evidence>
<evidence type="ECO:0000256" key="5">
    <source>
        <dbReference type="ARBA" id="ARBA00022989"/>
    </source>
</evidence>
<dbReference type="CDD" id="cd17502">
    <property type="entry name" value="MFS_Azr1_MDR_like"/>
    <property type="match status" value="1"/>
</dbReference>
<keyword evidence="10" id="KW-1185">Reference proteome</keyword>
<dbReference type="Gene3D" id="1.20.1250.20">
    <property type="entry name" value="MFS general substrate transporter like domains"/>
    <property type="match status" value="1"/>
</dbReference>
<evidence type="ECO:0000256" key="7">
    <source>
        <dbReference type="SAM" id="Phobius"/>
    </source>
</evidence>
<dbReference type="FunFam" id="1.20.1720.10:FF:000004">
    <property type="entry name" value="EmrB/QacA family drug resistance transporter"/>
    <property type="match status" value="1"/>
</dbReference>
<dbReference type="Gene3D" id="1.20.1720.10">
    <property type="entry name" value="Multidrug resistance protein D"/>
    <property type="match status" value="1"/>
</dbReference>
<reference evidence="9 10" key="1">
    <citation type="submission" date="2019-07" db="EMBL/GenBank/DDBJ databases">
        <title>Whole genome shotgun sequence of Sporosarcina luteola NBRC 105378.</title>
        <authorList>
            <person name="Hosoyama A."/>
            <person name="Uohara A."/>
            <person name="Ohji S."/>
            <person name="Ichikawa N."/>
        </authorList>
    </citation>
    <scope>NUCLEOTIDE SEQUENCE [LARGE SCALE GENOMIC DNA]</scope>
    <source>
        <strain evidence="9 10">NBRC 105378</strain>
    </source>
</reference>
<dbReference type="RefSeq" id="WP_147058454.1">
    <property type="nucleotide sequence ID" value="NZ_BJYL01000030.1"/>
</dbReference>
<feature type="transmembrane region" description="Helical" evidence="7">
    <location>
        <begin position="196"/>
        <end position="215"/>
    </location>
</feature>
<dbReference type="InterPro" id="IPR036259">
    <property type="entry name" value="MFS_trans_sf"/>
</dbReference>
<proteinExistence type="predicted"/>
<name>A0A511Z973_9BACL</name>
<evidence type="ECO:0000256" key="1">
    <source>
        <dbReference type="ARBA" id="ARBA00004651"/>
    </source>
</evidence>
<keyword evidence="6 7" id="KW-0472">Membrane</keyword>
<keyword evidence="5 7" id="KW-1133">Transmembrane helix</keyword>
<organism evidence="9 10">
    <name type="scientific">Sporosarcina luteola</name>
    <dbReference type="NCBI Taxonomy" id="582850"/>
    <lineage>
        <taxon>Bacteria</taxon>
        <taxon>Bacillati</taxon>
        <taxon>Bacillota</taxon>
        <taxon>Bacilli</taxon>
        <taxon>Bacillales</taxon>
        <taxon>Caryophanaceae</taxon>
        <taxon>Sporosarcina</taxon>
    </lineage>
</organism>
<comment type="subcellular location">
    <subcellularLocation>
        <location evidence="1">Cell membrane</location>
        <topology evidence="1">Multi-pass membrane protein</topology>
    </subcellularLocation>
</comment>
<keyword evidence="4 7" id="KW-0812">Transmembrane</keyword>
<dbReference type="GO" id="GO:0005886">
    <property type="term" value="C:plasma membrane"/>
    <property type="evidence" value="ECO:0007669"/>
    <property type="project" value="UniProtKB-SubCell"/>
</dbReference>